<sequence length="149" mass="17761">MTKALIHRFPHLGSTTSTIYGYVFFSESDSKKYCENEQFREYVSSQIDTKMQLLLVCDILDDIQDLQILHTIYGVYYNCTQSISNITKLQYFNTKKIYDFNMYWTNDRLSYVEDDYLDYLHIVMHDIGSGSNRSKYTYLMLTIAYEKDF</sequence>
<proteinExistence type="predicted"/>
<dbReference type="AlphaFoldDB" id="A0A6C0I1V9"/>
<protein>
    <submittedName>
        <fullName evidence="1">Uncharacterized protein</fullName>
    </submittedName>
</protein>
<name>A0A6C0I1V9_9ZZZZ</name>
<accession>A0A6C0I1V9</accession>
<organism evidence="1">
    <name type="scientific">viral metagenome</name>
    <dbReference type="NCBI Taxonomy" id="1070528"/>
    <lineage>
        <taxon>unclassified sequences</taxon>
        <taxon>metagenomes</taxon>
        <taxon>organismal metagenomes</taxon>
    </lineage>
</organism>
<evidence type="ECO:0000313" key="1">
    <source>
        <dbReference type="EMBL" id="QHT86405.1"/>
    </source>
</evidence>
<reference evidence="1" key="1">
    <citation type="journal article" date="2020" name="Nature">
        <title>Giant virus diversity and host interactions through global metagenomics.</title>
        <authorList>
            <person name="Schulz F."/>
            <person name="Roux S."/>
            <person name="Paez-Espino D."/>
            <person name="Jungbluth S."/>
            <person name="Walsh D.A."/>
            <person name="Denef V.J."/>
            <person name="McMahon K.D."/>
            <person name="Konstantinidis K.T."/>
            <person name="Eloe-Fadrosh E.A."/>
            <person name="Kyrpides N.C."/>
            <person name="Woyke T."/>
        </authorList>
    </citation>
    <scope>NUCLEOTIDE SEQUENCE</scope>
    <source>
        <strain evidence="1">GVMAG-M-3300023184-186</strain>
    </source>
</reference>
<dbReference type="EMBL" id="MN740068">
    <property type="protein sequence ID" value="QHT86405.1"/>
    <property type="molecule type" value="Genomic_DNA"/>
</dbReference>